<keyword evidence="4 5" id="KW-0720">Serine protease</keyword>
<evidence type="ECO:0000259" key="7">
    <source>
        <dbReference type="Pfam" id="PF00082"/>
    </source>
</evidence>
<dbReference type="Proteomes" id="UP001313282">
    <property type="component" value="Unassembled WGS sequence"/>
</dbReference>
<feature type="active site" description="Charge relay system" evidence="5">
    <location>
        <position position="185"/>
    </location>
</feature>
<dbReference type="AlphaFoldDB" id="A0AAN8RHY5"/>
<keyword evidence="9" id="KW-1185">Reference proteome</keyword>
<dbReference type="InterPro" id="IPR023828">
    <property type="entry name" value="Peptidase_S8_Ser-AS"/>
</dbReference>
<dbReference type="PROSITE" id="PS51892">
    <property type="entry name" value="SUBTILASE"/>
    <property type="match status" value="1"/>
</dbReference>
<proteinExistence type="inferred from homology"/>
<dbReference type="GO" id="GO:0004252">
    <property type="term" value="F:serine-type endopeptidase activity"/>
    <property type="evidence" value="ECO:0007669"/>
    <property type="project" value="UniProtKB-UniRule"/>
</dbReference>
<keyword evidence="3 5" id="KW-0378">Hydrolase</keyword>
<evidence type="ECO:0000313" key="9">
    <source>
        <dbReference type="Proteomes" id="UP001313282"/>
    </source>
</evidence>
<dbReference type="SUPFAM" id="SSF52743">
    <property type="entry name" value="Subtilisin-like"/>
    <property type="match status" value="1"/>
</dbReference>
<evidence type="ECO:0000256" key="6">
    <source>
        <dbReference type="SAM" id="SignalP"/>
    </source>
</evidence>
<dbReference type="PRINTS" id="PR00723">
    <property type="entry name" value="SUBTILISIN"/>
</dbReference>
<keyword evidence="2 5" id="KW-0645">Protease</keyword>
<dbReference type="PANTHER" id="PTHR43806:SF11">
    <property type="entry name" value="CEREVISIN-RELATED"/>
    <property type="match status" value="1"/>
</dbReference>
<dbReference type="InterPro" id="IPR015500">
    <property type="entry name" value="Peptidase_S8_subtilisin-rel"/>
</dbReference>
<evidence type="ECO:0000256" key="4">
    <source>
        <dbReference type="ARBA" id="ARBA00022825"/>
    </source>
</evidence>
<gene>
    <name evidence="8" type="ORF">TWF718_006768</name>
</gene>
<evidence type="ECO:0000256" key="2">
    <source>
        <dbReference type="ARBA" id="ARBA00022670"/>
    </source>
</evidence>
<feature type="active site" description="Charge relay system" evidence="5">
    <location>
        <position position="380"/>
    </location>
</feature>
<dbReference type="Gene3D" id="3.40.50.200">
    <property type="entry name" value="Peptidase S8/S53 domain"/>
    <property type="match status" value="1"/>
</dbReference>
<comment type="similarity">
    <text evidence="1 5">Belongs to the peptidase S8 family.</text>
</comment>
<sequence>MKSITILSSCLLLSALPFTFAAPAGPGSKSNTDLRKEEVQDDFLFILADHEKRSLGEVIDEIGLDHTKATTFGTHMRGFSISLPESEAQDIASLENIAFMQKNHKRSGPVTNLKLKSRDMTSSASFALSKRQANALVEQTTAPWGLERISQKDKIELGDRRVDDLFFKYHFDRLSGDGVDVYSIDSGINIDHVDFNGRAKMIFTAFGDDGRDEHGHGTHTAGTIGSLTYGVAKNVNILGCKVLDATNFGSDAGIIAGIDAALASHLKRKDQPDFKGSVMNMSLGGPAFAPAMSDLLRRALNAGMHIVVAAGNDNTDACASDPGRLTTQIPIINVGAVDITDNRWVQSNFGKCVTLHAPGVGVVSTWNVGPRAVMAIDGTSMAAPHVAGVVADLLAKNPALKLDPKGMKELLLSKSLEGGVKGIEKVIPGGNFLLNTGMGIMTPEASSDTTMRPSSHNYAGYY</sequence>
<dbReference type="InterPro" id="IPR000209">
    <property type="entry name" value="Peptidase_S8/S53_dom"/>
</dbReference>
<dbReference type="PANTHER" id="PTHR43806">
    <property type="entry name" value="PEPTIDASE S8"/>
    <property type="match status" value="1"/>
</dbReference>
<evidence type="ECO:0000313" key="8">
    <source>
        <dbReference type="EMBL" id="KAK6344814.1"/>
    </source>
</evidence>
<dbReference type="FunFam" id="3.40.50.200:FF:000007">
    <property type="entry name" value="Subtilisin-like serine protease"/>
    <property type="match status" value="1"/>
</dbReference>
<dbReference type="EMBL" id="JAVHNR010000004">
    <property type="protein sequence ID" value="KAK6344814.1"/>
    <property type="molecule type" value="Genomic_DNA"/>
</dbReference>
<name>A0AAN8RHY5_9PEZI</name>
<dbReference type="InterPro" id="IPR036852">
    <property type="entry name" value="Peptidase_S8/S53_dom_sf"/>
</dbReference>
<feature type="active site" description="Charge relay system" evidence="5">
    <location>
        <position position="216"/>
    </location>
</feature>
<feature type="chain" id="PRO_5042882488" description="Peptidase S8/S53 domain-containing protein" evidence="6">
    <location>
        <begin position="22"/>
        <end position="462"/>
    </location>
</feature>
<dbReference type="CDD" id="cd04077">
    <property type="entry name" value="Peptidases_S8_PCSK9_ProteinaseK_like"/>
    <property type="match status" value="1"/>
</dbReference>
<reference evidence="8 9" key="1">
    <citation type="submission" date="2019-10" db="EMBL/GenBank/DDBJ databases">
        <authorList>
            <person name="Palmer J.M."/>
        </authorList>
    </citation>
    <scope>NUCLEOTIDE SEQUENCE [LARGE SCALE GENOMIC DNA]</scope>
    <source>
        <strain evidence="8 9">TWF718</strain>
    </source>
</reference>
<feature type="signal peptide" evidence="6">
    <location>
        <begin position="1"/>
        <end position="21"/>
    </location>
</feature>
<dbReference type="GO" id="GO:0006508">
    <property type="term" value="P:proteolysis"/>
    <property type="evidence" value="ECO:0007669"/>
    <property type="project" value="UniProtKB-KW"/>
</dbReference>
<dbReference type="InterPro" id="IPR034193">
    <property type="entry name" value="PCSK9_ProteinaseK-like"/>
</dbReference>
<evidence type="ECO:0000256" key="1">
    <source>
        <dbReference type="ARBA" id="ARBA00011073"/>
    </source>
</evidence>
<accession>A0AAN8RHY5</accession>
<feature type="domain" description="Peptidase S8/S53" evidence="7">
    <location>
        <begin position="176"/>
        <end position="415"/>
    </location>
</feature>
<dbReference type="Pfam" id="PF00082">
    <property type="entry name" value="Peptidase_S8"/>
    <property type="match status" value="1"/>
</dbReference>
<evidence type="ECO:0000256" key="5">
    <source>
        <dbReference type="PROSITE-ProRule" id="PRU01240"/>
    </source>
</evidence>
<dbReference type="InterPro" id="IPR050131">
    <property type="entry name" value="Peptidase_S8_subtilisin-like"/>
</dbReference>
<organism evidence="8 9">
    <name type="scientific">Orbilia javanica</name>
    <dbReference type="NCBI Taxonomy" id="47235"/>
    <lineage>
        <taxon>Eukaryota</taxon>
        <taxon>Fungi</taxon>
        <taxon>Dikarya</taxon>
        <taxon>Ascomycota</taxon>
        <taxon>Pezizomycotina</taxon>
        <taxon>Orbiliomycetes</taxon>
        <taxon>Orbiliales</taxon>
        <taxon>Orbiliaceae</taxon>
        <taxon>Orbilia</taxon>
    </lineage>
</organism>
<keyword evidence="6" id="KW-0732">Signal</keyword>
<evidence type="ECO:0000256" key="3">
    <source>
        <dbReference type="ARBA" id="ARBA00022801"/>
    </source>
</evidence>
<dbReference type="PROSITE" id="PS00138">
    <property type="entry name" value="SUBTILASE_SER"/>
    <property type="match status" value="1"/>
</dbReference>
<protein>
    <recommendedName>
        <fullName evidence="7">Peptidase S8/S53 domain-containing protein</fullName>
    </recommendedName>
</protein>
<comment type="caution">
    <text evidence="8">The sequence shown here is derived from an EMBL/GenBank/DDBJ whole genome shotgun (WGS) entry which is preliminary data.</text>
</comment>